<dbReference type="InterPro" id="IPR003533">
    <property type="entry name" value="Doublecortin_dom"/>
</dbReference>
<evidence type="ECO:0000313" key="11">
    <source>
        <dbReference type="Proteomes" id="UP000078542"/>
    </source>
</evidence>
<dbReference type="Proteomes" id="UP000078542">
    <property type="component" value="Unassembled WGS sequence"/>
</dbReference>
<reference evidence="10 11" key="1">
    <citation type="submission" date="2016-03" db="EMBL/GenBank/DDBJ databases">
        <title>Cyphomyrmex costatus WGS genome.</title>
        <authorList>
            <person name="Nygaard S."/>
            <person name="Hu H."/>
            <person name="Boomsma J."/>
            <person name="Zhang G."/>
        </authorList>
    </citation>
    <scope>NUCLEOTIDE SEQUENCE [LARGE SCALE GENOMIC DNA]</scope>
    <source>
        <strain evidence="10">MS0001</strain>
        <tissue evidence="10">Whole body</tissue>
    </source>
</reference>
<keyword evidence="3" id="KW-0963">Cytoplasm</keyword>
<feature type="transmembrane region" description="Helical" evidence="8">
    <location>
        <begin position="265"/>
        <end position="285"/>
    </location>
</feature>
<dbReference type="STRING" id="456900.A0A195D0U2"/>
<evidence type="ECO:0000256" key="6">
    <source>
        <dbReference type="ARBA" id="ARBA00023273"/>
    </source>
</evidence>
<evidence type="ECO:0000256" key="1">
    <source>
        <dbReference type="ARBA" id="ARBA00004245"/>
    </source>
</evidence>
<dbReference type="EMBL" id="KQ977004">
    <property type="protein sequence ID" value="KYN06476.1"/>
    <property type="molecule type" value="Genomic_DNA"/>
</dbReference>
<protein>
    <recommendedName>
        <fullName evidence="9">Doublecortin domain-containing protein</fullName>
    </recommendedName>
</protein>
<dbReference type="AlphaFoldDB" id="A0A195D0U2"/>
<feature type="compositionally biased region" description="Acidic residues" evidence="7">
    <location>
        <begin position="35"/>
        <end position="64"/>
    </location>
</feature>
<feature type="compositionally biased region" description="Gly residues" evidence="7">
    <location>
        <begin position="83"/>
        <end position="95"/>
    </location>
</feature>
<dbReference type="PANTHER" id="PTHR23005">
    <property type="entry name" value="RETINITIS PIGMENTOSA 1 PROTEIN"/>
    <property type="match status" value="1"/>
</dbReference>
<evidence type="ECO:0000256" key="4">
    <source>
        <dbReference type="ARBA" id="ARBA00022737"/>
    </source>
</evidence>
<keyword evidence="4" id="KW-0677">Repeat</keyword>
<dbReference type="GO" id="GO:0042461">
    <property type="term" value="P:photoreceptor cell development"/>
    <property type="evidence" value="ECO:0007669"/>
    <property type="project" value="TreeGrafter"/>
</dbReference>
<dbReference type="PROSITE" id="PS50309">
    <property type="entry name" value="DC"/>
    <property type="match status" value="1"/>
</dbReference>
<keyword evidence="6" id="KW-0966">Cell projection</keyword>
<keyword evidence="8" id="KW-1133">Transmembrane helix</keyword>
<dbReference type="GO" id="GO:0035082">
    <property type="term" value="P:axoneme assembly"/>
    <property type="evidence" value="ECO:0007669"/>
    <property type="project" value="TreeGrafter"/>
</dbReference>
<evidence type="ECO:0000256" key="5">
    <source>
        <dbReference type="ARBA" id="ARBA00023212"/>
    </source>
</evidence>
<feature type="compositionally biased region" description="Low complexity" evidence="7">
    <location>
        <begin position="96"/>
        <end position="106"/>
    </location>
</feature>
<feature type="compositionally biased region" description="Basic and acidic residues" evidence="7">
    <location>
        <begin position="1"/>
        <end position="15"/>
    </location>
</feature>
<proteinExistence type="predicted"/>
<keyword evidence="5" id="KW-0206">Cytoskeleton</keyword>
<keyword evidence="8" id="KW-0812">Transmembrane</keyword>
<accession>A0A195D0U2</accession>
<sequence>MRKEDQETSRIHENSLKGGVAANVATPTTASTMPVEDDDEDEEEAEEEDEEEDAEEEEEEDGVEEGGIAVEGGMTTQEEVGGVLAGGEGGGGSGMAGYWRQSRPSSPRMPPPEQSEQPSRPKSRHELQAARYNNLGYWRARRVTFYKNGDPYFPGVEFRFKPGRDIGSLEALLDRLSLRMDLPRGARHIFSMDGDRKINLDELEDGASYVVSSYKTFKVRNLRCITRVRLLQRRYNRLKKNYLSKSYVHIYRILKIKLNQRNLGFIYNILITTYLCLFKIINFTLCLNK</sequence>
<evidence type="ECO:0000256" key="8">
    <source>
        <dbReference type="SAM" id="Phobius"/>
    </source>
</evidence>
<keyword evidence="11" id="KW-1185">Reference proteome</keyword>
<feature type="region of interest" description="Disordered" evidence="7">
    <location>
        <begin position="1"/>
        <end position="125"/>
    </location>
</feature>
<dbReference type="GO" id="GO:0005930">
    <property type="term" value="C:axoneme"/>
    <property type="evidence" value="ECO:0007669"/>
    <property type="project" value="TreeGrafter"/>
</dbReference>
<evidence type="ECO:0000256" key="3">
    <source>
        <dbReference type="ARBA" id="ARBA00022490"/>
    </source>
</evidence>
<organism evidence="10 11">
    <name type="scientific">Cyphomyrmex costatus</name>
    <dbReference type="NCBI Taxonomy" id="456900"/>
    <lineage>
        <taxon>Eukaryota</taxon>
        <taxon>Metazoa</taxon>
        <taxon>Ecdysozoa</taxon>
        <taxon>Arthropoda</taxon>
        <taxon>Hexapoda</taxon>
        <taxon>Insecta</taxon>
        <taxon>Pterygota</taxon>
        <taxon>Neoptera</taxon>
        <taxon>Endopterygota</taxon>
        <taxon>Hymenoptera</taxon>
        <taxon>Apocrita</taxon>
        <taxon>Aculeata</taxon>
        <taxon>Formicoidea</taxon>
        <taxon>Formicidae</taxon>
        <taxon>Myrmicinae</taxon>
        <taxon>Cyphomyrmex</taxon>
    </lineage>
</organism>
<dbReference type="GO" id="GO:0035556">
    <property type="term" value="P:intracellular signal transduction"/>
    <property type="evidence" value="ECO:0007669"/>
    <property type="project" value="InterPro"/>
</dbReference>
<dbReference type="FunFam" id="3.10.20.230:FF:000018">
    <property type="entry name" value="Echinoderm microtubule-associated protein-like CG42247"/>
    <property type="match status" value="1"/>
</dbReference>
<dbReference type="SUPFAM" id="SSF89837">
    <property type="entry name" value="Doublecortin (DC)"/>
    <property type="match status" value="1"/>
</dbReference>
<name>A0A195D0U2_9HYME</name>
<feature type="compositionally biased region" description="Low complexity" evidence="7">
    <location>
        <begin position="66"/>
        <end position="82"/>
    </location>
</feature>
<dbReference type="GO" id="GO:0008017">
    <property type="term" value="F:microtubule binding"/>
    <property type="evidence" value="ECO:0007669"/>
    <property type="project" value="UniProtKB-ARBA"/>
</dbReference>
<evidence type="ECO:0000256" key="2">
    <source>
        <dbReference type="ARBA" id="ARBA00004316"/>
    </source>
</evidence>
<evidence type="ECO:0000259" key="9">
    <source>
        <dbReference type="PROSITE" id="PS50309"/>
    </source>
</evidence>
<dbReference type="GO" id="GO:0043005">
    <property type="term" value="C:neuron projection"/>
    <property type="evidence" value="ECO:0007669"/>
    <property type="project" value="UniProtKB-ARBA"/>
</dbReference>
<comment type="subcellular location">
    <subcellularLocation>
        <location evidence="2">Cell projection</location>
    </subcellularLocation>
    <subcellularLocation>
        <location evidence="1">Cytoplasm</location>
        <location evidence="1">Cytoskeleton</location>
    </subcellularLocation>
</comment>
<dbReference type="Pfam" id="PF03607">
    <property type="entry name" value="DCX"/>
    <property type="match status" value="1"/>
</dbReference>
<evidence type="ECO:0000313" key="10">
    <source>
        <dbReference type="EMBL" id="KYN06476.1"/>
    </source>
</evidence>
<keyword evidence="8" id="KW-0472">Membrane</keyword>
<gene>
    <name evidence="10" type="ORF">ALC62_02550</name>
</gene>
<dbReference type="SMART" id="SM00537">
    <property type="entry name" value="DCX"/>
    <property type="match status" value="1"/>
</dbReference>
<dbReference type="InterPro" id="IPR036572">
    <property type="entry name" value="Doublecortin_dom_sf"/>
</dbReference>
<evidence type="ECO:0000256" key="7">
    <source>
        <dbReference type="SAM" id="MobiDB-lite"/>
    </source>
</evidence>
<feature type="domain" description="Doublecortin" evidence="9">
    <location>
        <begin position="141"/>
        <end position="223"/>
    </location>
</feature>
<dbReference type="PANTHER" id="PTHR23005:SF4">
    <property type="entry name" value="OXYGEN-REGULATED PROTEIN 1"/>
    <property type="match status" value="1"/>
</dbReference>
<dbReference type="Gene3D" id="3.10.20.230">
    <property type="entry name" value="Doublecortin domain"/>
    <property type="match status" value="1"/>
</dbReference>